<dbReference type="Pfam" id="PF00403">
    <property type="entry name" value="HMA"/>
    <property type="match status" value="1"/>
</dbReference>
<feature type="region of interest" description="Disordered" evidence="3">
    <location>
        <begin position="1"/>
        <end position="82"/>
    </location>
</feature>
<dbReference type="Gene3D" id="3.30.70.100">
    <property type="match status" value="1"/>
</dbReference>
<feature type="domain" description="HMA" evidence="4">
    <location>
        <begin position="103"/>
        <end position="137"/>
    </location>
</feature>
<dbReference type="SUPFAM" id="SSF55008">
    <property type="entry name" value="HMA, heavy metal-associated domain"/>
    <property type="match status" value="1"/>
</dbReference>
<dbReference type="PANTHER" id="PTHR46594:SF4">
    <property type="entry name" value="P-TYPE CATION-TRANSPORTING ATPASE"/>
    <property type="match status" value="1"/>
</dbReference>
<name>A0A8X8YLB8_SALSN</name>
<comment type="caution">
    <text evidence="5">The sequence shown here is derived from an EMBL/GenBank/DDBJ whole genome shotgun (WGS) entry which is preliminary data.</text>
</comment>
<comment type="subcellular location">
    <subcellularLocation>
        <location evidence="1">Membrane</location>
        <topology evidence="1">Peripheral membrane protein</topology>
    </subcellularLocation>
</comment>
<dbReference type="AlphaFoldDB" id="A0A8X8YLB8"/>
<keyword evidence="6" id="KW-1185">Reference proteome</keyword>
<evidence type="ECO:0000256" key="3">
    <source>
        <dbReference type="SAM" id="MobiDB-lite"/>
    </source>
</evidence>
<dbReference type="InterPro" id="IPR006121">
    <property type="entry name" value="HMA_dom"/>
</dbReference>
<proteinExistence type="predicted"/>
<dbReference type="GO" id="GO:0046872">
    <property type="term" value="F:metal ion binding"/>
    <property type="evidence" value="ECO:0007669"/>
    <property type="project" value="UniProtKB-KW"/>
</dbReference>
<gene>
    <name evidence="5" type="ORF">SASPL_105443</name>
</gene>
<protein>
    <recommendedName>
        <fullName evidence="4">HMA domain-containing protein</fullName>
    </recommendedName>
</protein>
<evidence type="ECO:0000256" key="2">
    <source>
        <dbReference type="ARBA" id="ARBA00022723"/>
    </source>
</evidence>
<dbReference type="Proteomes" id="UP000298416">
    <property type="component" value="Unassembled WGS sequence"/>
</dbReference>
<feature type="compositionally biased region" description="Basic and acidic residues" evidence="3">
    <location>
        <begin position="50"/>
        <end position="61"/>
    </location>
</feature>
<reference evidence="5" key="2">
    <citation type="submission" date="2020-08" db="EMBL/GenBank/DDBJ databases">
        <title>Plant Genome Project.</title>
        <authorList>
            <person name="Zhang R.-G."/>
        </authorList>
    </citation>
    <scope>NUCLEOTIDE SEQUENCE</scope>
    <source>
        <strain evidence="5">Huo1</strain>
        <tissue evidence="5">Leaf</tissue>
    </source>
</reference>
<dbReference type="InterPro" id="IPR036163">
    <property type="entry name" value="HMA_dom_sf"/>
</dbReference>
<evidence type="ECO:0000313" key="5">
    <source>
        <dbReference type="EMBL" id="KAG6433825.1"/>
    </source>
</evidence>
<dbReference type="GO" id="GO:0016020">
    <property type="term" value="C:membrane"/>
    <property type="evidence" value="ECO:0007669"/>
    <property type="project" value="UniProtKB-SubCell"/>
</dbReference>
<organism evidence="5">
    <name type="scientific">Salvia splendens</name>
    <name type="common">Scarlet sage</name>
    <dbReference type="NCBI Taxonomy" id="180675"/>
    <lineage>
        <taxon>Eukaryota</taxon>
        <taxon>Viridiplantae</taxon>
        <taxon>Streptophyta</taxon>
        <taxon>Embryophyta</taxon>
        <taxon>Tracheophyta</taxon>
        <taxon>Spermatophyta</taxon>
        <taxon>Magnoliopsida</taxon>
        <taxon>eudicotyledons</taxon>
        <taxon>Gunneridae</taxon>
        <taxon>Pentapetalae</taxon>
        <taxon>asterids</taxon>
        <taxon>lamiids</taxon>
        <taxon>Lamiales</taxon>
        <taxon>Lamiaceae</taxon>
        <taxon>Nepetoideae</taxon>
        <taxon>Mentheae</taxon>
        <taxon>Salviinae</taxon>
        <taxon>Salvia</taxon>
        <taxon>Salvia subgen. Calosphace</taxon>
        <taxon>core Calosphace</taxon>
    </lineage>
</organism>
<dbReference type="EMBL" id="PNBA02000002">
    <property type="protein sequence ID" value="KAG6433825.1"/>
    <property type="molecule type" value="Genomic_DNA"/>
</dbReference>
<sequence length="151" mass="16091">MNELSKKYNNSKKNLEEKEGSPAVVAGGSGEQRHAEVLGPTSLVVASSVSDDRRPTERAEGETESGSLSARPLYPSVPSYPKSTSFLSDKEKCMEGLEAKALFSVTGMTCSTCAASVKKAVKRLPGIKEVGVDALNHPSLVCVLPRFCQCK</sequence>
<dbReference type="PANTHER" id="PTHR46594">
    <property type="entry name" value="P-TYPE CATION-TRANSPORTING ATPASE"/>
    <property type="match status" value="1"/>
</dbReference>
<keyword evidence="2" id="KW-0479">Metal-binding</keyword>
<dbReference type="GO" id="GO:0009626">
    <property type="term" value="P:plant-type hypersensitive response"/>
    <property type="evidence" value="ECO:0007669"/>
    <property type="project" value="UniProtKB-KW"/>
</dbReference>
<dbReference type="CDD" id="cd00371">
    <property type="entry name" value="HMA"/>
    <property type="match status" value="1"/>
</dbReference>
<evidence type="ECO:0000256" key="1">
    <source>
        <dbReference type="ARBA" id="ARBA00004170"/>
    </source>
</evidence>
<accession>A0A8X8YLB8</accession>
<reference evidence="5" key="1">
    <citation type="submission" date="2018-01" db="EMBL/GenBank/DDBJ databases">
        <authorList>
            <person name="Mao J.F."/>
        </authorList>
    </citation>
    <scope>NUCLEOTIDE SEQUENCE</scope>
    <source>
        <strain evidence="5">Huo1</strain>
        <tissue evidence="5">Leaf</tissue>
    </source>
</reference>
<evidence type="ECO:0000259" key="4">
    <source>
        <dbReference type="Pfam" id="PF00403"/>
    </source>
</evidence>
<evidence type="ECO:0000313" key="6">
    <source>
        <dbReference type="Proteomes" id="UP000298416"/>
    </source>
</evidence>